<dbReference type="PANTHER" id="PTHR22809">
    <property type="entry name" value="METHYLTRANSFERASE-RELATED"/>
    <property type="match status" value="1"/>
</dbReference>
<gene>
    <name evidence="7" type="primary">METTL2A</name>
    <name evidence="7" type="ORF">DERP_011286</name>
</gene>
<dbReference type="InterPro" id="IPR026113">
    <property type="entry name" value="METTL2/6/8-like"/>
</dbReference>
<proteinExistence type="inferred from homology"/>
<sequence length="1274" mass="145907">MDDDKRPKFGTRFLDKESDIFTHNAWDNVVWDEDFRKDIVEKVESNSLVKVPNEKALEFETNAFKYWDDFYEKHENKFFKDRHWILTEFPELTPNETSKTILELGCGVGNTVFPLLEIDNHRSLFIYCCDFSEKAVKLVRENPLYDENRCNAFVQDITSDWKSSPLMPESLDIITMIFVLSAIDPQHHSQVILNLVPYLKPDGIILFRDYGHYDMAQIRFNKGRCIKDRFYVRGDGTRAYFFEENEVDLLFTETKIFTRINLHVDRRLQVNRANKKKMYRVWIQGVFRKKLLLSLVAPRLMRYQFDMMISSVLSELFRKIFVPAFTGSVKNVGSNEGSIFSSLHNLLRNNRVQQQQQPQQLQANLMPTPTSQTNVDLQKLLDNAQKLITLQAMIRNGDQSNSIDESKKSINADSHKEFNTSSMKKKKKTSTSTSTNKQSFKSDNKNAHHHQSNSKKDEKLPNSNNPTAMINNLSNGHSAVSTNDFIDFIRNNWKSNHATNSQNLNSSNNDDHQKISGIEPSTSNGKSVKNNIFKDFNINHLVAKSPSLDMGHHPSIDIGSGDDSSLPNFSSNIISKLKNSHSSSSSSSNAAKTIDSKKKFQIFKKKAKIEDFKMSHLTFIDTEVPNYGNQLLIKDPDKDGDDDSVESSHPFSSSMTMRNHYLKSKPSSSSLLPNDHDLERANRWNNVLSIKCAHIVQRQQIHPVFVPNEFAVIAPQPLQVHRQSQHLFPSIFSGPLALAAFLFTIPLLPSLLMTPVAMAGLPSAFNVFSSVVSGLTNGKPIQSLIDPLYMINSENQTNILNQPIRRQLNMMRGIAKTFRVVMNRRYGQPVVTSNEASISELSNIPDKLENEMVNHIEELTSAVSSTLSNNKDNNNSSSTESNHLADNMITGAESGNEDGQMEKSIKGMDLLYTSLRDIYSVIRNGLRRYEITDSECQSRIVCEIHQKIISHNKLLKTFSVNALDVLNLEKHVDSWSSLNQKSKESIKFYINAAKVGFANKDCNKEFRNCPTLGSRQFLDSHYHHFHQQRHENSDHVANITTMRSMNDVNDGKDEKLMTYSNQPKSEQNKPNADDNNSLNDIMKRRHDVIMNARRIGYQTLMNTIIYTLTLIPLLFTFARTFNTWPNGFVYTRRYKRASLNEFVPNTRLPLLNRDDTRRFLSLLETTLRNKKILDGNCKKYYSCKVIQNAIKADKYPKLSNYEWALLDILGIAVERFDFKLDLVQAVKMYYEIATNALKGVSCSQMYPCLHNNHHHSHKDNSQQTNKSTISLRKP</sequence>
<feature type="region of interest" description="Disordered" evidence="4">
    <location>
        <begin position="631"/>
        <end position="659"/>
    </location>
</feature>
<keyword evidence="5" id="KW-0812">Transmembrane</keyword>
<feature type="compositionally biased region" description="Low complexity" evidence="4">
    <location>
        <begin position="430"/>
        <end position="439"/>
    </location>
</feature>
<keyword evidence="3" id="KW-0808">Transferase</keyword>
<dbReference type="InterPro" id="IPR013217">
    <property type="entry name" value="Methyltransf_12"/>
</dbReference>
<keyword evidence="5" id="KW-0472">Membrane</keyword>
<feature type="region of interest" description="Disordered" evidence="4">
    <location>
        <begin position="1253"/>
        <end position="1274"/>
    </location>
</feature>
<feature type="compositionally biased region" description="Polar residues" evidence="4">
    <location>
        <begin position="461"/>
        <end position="475"/>
    </location>
</feature>
<organism evidence="7 8">
    <name type="scientific">Dermatophagoides pteronyssinus</name>
    <name type="common">European house dust mite</name>
    <dbReference type="NCBI Taxonomy" id="6956"/>
    <lineage>
        <taxon>Eukaryota</taxon>
        <taxon>Metazoa</taxon>
        <taxon>Ecdysozoa</taxon>
        <taxon>Arthropoda</taxon>
        <taxon>Chelicerata</taxon>
        <taxon>Arachnida</taxon>
        <taxon>Acari</taxon>
        <taxon>Acariformes</taxon>
        <taxon>Sarcoptiformes</taxon>
        <taxon>Astigmata</taxon>
        <taxon>Psoroptidia</taxon>
        <taxon>Analgoidea</taxon>
        <taxon>Pyroglyphidae</taxon>
        <taxon>Dermatophagoidinae</taxon>
        <taxon>Dermatophagoides</taxon>
    </lineage>
</organism>
<feature type="region of interest" description="Disordered" evidence="4">
    <location>
        <begin position="499"/>
        <end position="528"/>
    </location>
</feature>
<feature type="compositionally biased region" description="Basic and acidic residues" evidence="4">
    <location>
        <begin position="404"/>
        <end position="418"/>
    </location>
</feature>
<dbReference type="InterPro" id="IPR029063">
    <property type="entry name" value="SAM-dependent_MTases_sf"/>
</dbReference>
<feature type="domain" description="Methyltransferase type 12" evidence="6">
    <location>
        <begin position="102"/>
        <end position="205"/>
    </location>
</feature>
<feature type="compositionally biased region" description="Polar residues" evidence="4">
    <location>
        <begin position="519"/>
        <end position="528"/>
    </location>
</feature>
<accession>A0ABQ8J755</accession>
<keyword evidence="2" id="KW-0489">Methyltransferase</keyword>
<dbReference type="CDD" id="cd02440">
    <property type="entry name" value="AdoMet_MTases"/>
    <property type="match status" value="1"/>
</dbReference>
<reference evidence="7 8" key="2">
    <citation type="journal article" date="2022" name="Mol. Biol. Evol.">
        <title>Comparative Genomics Reveals Insights into the Divergent Evolution of Astigmatic Mites and Household Pest Adaptations.</title>
        <authorList>
            <person name="Xiong Q."/>
            <person name="Wan A.T."/>
            <person name="Liu X."/>
            <person name="Fung C.S."/>
            <person name="Xiao X."/>
            <person name="Malainual N."/>
            <person name="Hou J."/>
            <person name="Wang L."/>
            <person name="Wang M."/>
            <person name="Yang K.Y."/>
            <person name="Cui Y."/>
            <person name="Leung E.L."/>
            <person name="Nong W."/>
            <person name="Shin S.K."/>
            <person name="Au S.W."/>
            <person name="Jeong K.Y."/>
            <person name="Chew F.T."/>
            <person name="Hui J.H."/>
            <person name="Leung T.F."/>
            <person name="Tungtrongchitr A."/>
            <person name="Zhong N."/>
            <person name="Liu Z."/>
            <person name="Tsui S.K."/>
        </authorList>
    </citation>
    <scope>NUCLEOTIDE SEQUENCE [LARGE SCALE GENOMIC DNA]</scope>
    <source>
        <strain evidence="7">Derp</strain>
    </source>
</reference>
<comment type="similarity">
    <text evidence="1">Belongs to the methyltransferase superfamily. METL family.</text>
</comment>
<reference evidence="7 8" key="1">
    <citation type="journal article" date="2018" name="J. Allergy Clin. Immunol.">
        <title>High-quality assembly of Dermatophagoides pteronyssinus genome and transcriptome reveals a wide range of novel allergens.</title>
        <authorList>
            <person name="Liu X.Y."/>
            <person name="Yang K.Y."/>
            <person name="Wang M.Q."/>
            <person name="Kwok J.S."/>
            <person name="Zeng X."/>
            <person name="Yang Z."/>
            <person name="Xiao X.J."/>
            <person name="Lau C.P."/>
            <person name="Li Y."/>
            <person name="Huang Z.M."/>
            <person name="Ba J.G."/>
            <person name="Yim A.K."/>
            <person name="Ouyang C.Y."/>
            <person name="Ngai S.M."/>
            <person name="Chan T.F."/>
            <person name="Leung E.L."/>
            <person name="Liu L."/>
            <person name="Liu Z.G."/>
            <person name="Tsui S.K."/>
        </authorList>
    </citation>
    <scope>NUCLEOTIDE SEQUENCE [LARGE SCALE GENOMIC DNA]</scope>
    <source>
        <strain evidence="7">Derp</strain>
    </source>
</reference>
<evidence type="ECO:0000256" key="4">
    <source>
        <dbReference type="SAM" id="MobiDB-lite"/>
    </source>
</evidence>
<name>A0ABQ8J755_DERPT</name>
<keyword evidence="5" id="KW-1133">Transmembrane helix</keyword>
<evidence type="ECO:0000313" key="8">
    <source>
        <dbReference type="Proteomes" id="UP000887458"/>
    </source>
</evidence>
<dbReference type="EMBL" id="NJHN03000063">
    <property type="protein sequence ID" value="KAH9418424.1"/>
    <property type="molecule type" value="Genomic_DNA"/>
</dbReference>
<dbReference type="InterPro" id="IPR006631">
    <property type="entry name" value="DM4_12"/>
</dbReference>
<feature type="region of interest" description="Disordered" evidence="4">
    <location>
        <begin position="1047"/>
        <end position="1079"/>
    </location>
</feature>
<dbReference type="PANTHER" id="PTHR22809:SF11">
    <property type="entry name" value="TRNA N(3)-METHYLCYTIDINE METHYLTRANSFERASE METTL2"/>
    <property type="match status" value="1"/>
</dbReference>
<dbReference type="SUPFAM" id="SSF53335">
    <property type="entry name" value="S-adenosyl-L-methionine-dependent methyltransferases"/>
    <property type="match status" value="1"/>
</dbReference>
<evidence type="ECO:0000313" key="7">
    <source>
        <dbReference type="EMBL" id="KAH9418424.1"/>
    </source>
</evidence>
<feature type="compositionally biased region" description="Polar residues" evidence="4">
    <location>
        <begin position="1058"/>
        <end position="1079"/>
    </location>
</feature>
<dbReference type="Pfam" id="PF07841">
    <property type="entry name" value="DM4_12"/>
    <property type="match status" value="1"/>
</dbReference>
<evidence type="ECO:0000259" key="6">
    <source>
        <dbReference type="Pfam" id="PF08242"/>
    </source>
</evidence>
<feature type="compositionally biased region" description="Polar residues" evidence="4">
    <location>
        <begin position="647"/>
        <end position="657"/>
    </location>
</feature>
<comment type="caution">
    <text evidence="7">The sequence shown here is derived from an EMBL/GenBank/DDBJ whole genome shotgun (WGS) entry which is preliminary data.</text>
</comment>
<evidence type="ECO:0000256" key="5">
    <source>
        <dbReference type="SAM" id="Phobius"/>
    </source>
</evidence>
<feature type="region of interest" description="Disordered" evidence="4">
    <location>
        <begin position="399"/>
        <end position="475"/>
    </location>
</feature>
<dbReference type="Pfam" id="PF08242">
    <property type="entry name" value="Methyltransf_12"/>
    <property type="match status" value="1"/>
</dbReference>
<evidence type="ECO:0000256" key="2">
    <source>
        <dbReference type="ARBA" id="ARBA00022603"/>
    </source>
</evidence>
<evidence type="ECO:0000256" key="3">
    <source>
        <dbReference type="ARBA" id="ARBA00022679"/>
    </source>
</evidence>
<dbReference type="Proteomes" id="UP000887458">
    <property type="component" value="Unassembled WGS sequence"/>
</dbReference>
<feature type="compositionally biased region" description="Polar residues" evidence="4">
    <location>
        <begin position="1261"/>
        <end position="1274"/>
    </location>
</feature>
<protein>
    <submittedName>
        <fullName evidence="7">Methyltransferase-like protein 2-A</fullName>
    </submittedName>
</protein>
<evidence type="ECO:0000256" key="1">
    <source>
        <dbReference type="ARBA" id="ARBA00009725"/>
    </source>
</evidence>
<dbReference type="Gene3D" id="3.40.50.150">
    <property type="entry name" value="Vaccinia Virus protein VP39"/>
    <property type="match status" value="1"/>
</dbReference>
<keyword evidence="8" id="KW-1185">Reference proteome</keyword>
<feature type="transmembrane region" description="Helical" evidence="5">
    <location>
        <begin position="1099"/>
        <end position="1118"/>
    </location>
</feature>